<evidence type="ECO:0000313" key="6">
    <source>
        <dbReference type="EMBL" id="TVV26512.1"/>
    </source>
</evidence>
<name>A0A0D1LWA8_9LACO</name>
<dbReference type="PATRIC" id="fig|137591.24.peg.1663"/>
<dbReference type="PANTHER" id="PTHR40027:SF1">
    <property type="entry name" value="CELL DIVISION PROTEIN DIVIC"/>
    <property type="match status" value="1"/>
</dbReference>
<accession>A0A0D1LWA8</accession>
<dbReference type="GO" id="GO:0051301">
    <property type="term" value="P:cell division"/>
    <property type="evidence" value="ECO:0007669"/>
    <property type="project" value="InterPro"/>
</dbReference>
<keyword evidence="2" id="KW-1133">Transmembrane helix</keyword>
<dbReference type="EMBL" id="NDXJ01000010">
    <property type="protein sequence ID" value="OSP89184.1"/>
    <property type="molecule type" value="Genomic_DNA"/>
</dbReference>
<dbReference type="eggNOG" id="COG2919">
    <property type="taxonomic scope" value="Bacteria"/>
</dbReference>
<keyword evidence="2" id="KW-0812">Transmembrane</keyword>
<evidence type="ECO:0000313" key="4">
    <source>
        <dbReference type="EMBL" id="KIU22829.1"/>
    </source>
</evidence>
<evidence type="ECO:0000313" key="7">
    <source>
        <dbReference type="Proteomes" id="UP000032287"/>
    </source>
</evidence>
<feature type="transmembrane region" description="Helical" evidence="2">
    <location>
        <begin position="40"/>
        <end position="61"/>
    </location>
</feature>
<dbReference type="EMBL" id="VNHC01000002">
    <property type="protein sequence ID" value="TVV26512.1"/>
    <property type="molecule type" value="Genomic_DNA"/>
</dbReference>
<evidence type="ECO:0000313" key="8">
    <source>
        <dbReference type="Proteomes" id="UP000032289"/>
    </source>
</evidence>
<dbReference type="STRING" id="137591.AO080_01570"/>
<gene>
    <name evidence="4" type="primary">divIC</name>
    <name evidence="4" type="ORF">ab3b_01714</name>
    <name evidence="5" type="ORF">B9D04_07800</name>
    <name evidence="6" type="ORF">FO435_00580</name>
    <name evidence="3" type="ORF">QX99_01182</name>
</gene>
<evidence type="ECO:0000313" key="5">
    <source>
        <dbReference type="EMBL" id="OSP89184.1"/>
    </source>
</evidence>
<keyword evidence="1" id="KW-0175">Coiled coil</keyword>
<dbReference type="InterPro" id="IPR007060">
    <property type="entry name" value="FtsL/DivIC"/>
</dbReference>
<dbReference type="Proteomes" id="UP000320012">
    <property type="component" value="Unassembled WGS sequence"/>
</dbReference>
<dbReference type="InterPro" id="IPR039076">
    <property type="entry name" value="DivIC"/>
</dbReference>
<proteinExistence type="predicted"/>
<comment type="caution">
    <text evidence="4">The sequence shown here is derived from an EMBL/GenBank/DDBJ whole genome shotgun (WGS) entry which is preliminary data.</text>
</comment>
<sequence>MMSMNTKTNIRPLNAGGARTLEFNNRQEAYQRKVHLRRRFILAAFMIATVIYAMVCFHQQYNKYTTASASLEKTQTQLASAKTTHQNLKQEVKDLGDESYLEKLVREKYMYTKDGEIVFNLPGE</sequence>
<dbReference type="Proteomes" id="UP000032289">
    <property type="component" value="Unassembled WGS sequence"/>
</dbReference>
<dbReference type="Pfam" id="PF04977">
    <property type="entry name" value="DivIC"/>
    <property type="match status" value="1"/>
</dbReference>
<dbReference type="EMBL" id="JWHU01000018">
    <property type="protein sequence ID" value="KIU20611.1"/>
    <property type="molecule type" value="Genomic_DNA"/>
</dbReference>
<reference evidence="7 8" key="1">
    <citation type="journal article" date="2015" name="Microbiology (Mosc.)">
        <title>Genomics of the Weissella cibaria species with an examination of its metabolic traits.</title>
        <authorList>
            <person name="Lynch K.M."/>
            <person name="Lucid A."/>
            <person name="Arendt E.K."/>
            <person name="Sleator R.D."/>
            <person name="Lucey B."/>
            <person name="Coffey A."/>
        </authorList>
    </citation>
    <scope>NUCLEOTIDE SEQUENCE [LARGE SCALE GENOMIC DNA]</scope>
    <source>
        <strain evidence="4 8">AB3b</strain>
        <strain evidence="3 7">MG1</strain>
    </source>
</reference>
<evidence type="ECO:0000313" key="3">
    <source>
        <dbReference type="EMBL" id="KIU20611.1"/>
    </source>
</evidence>
<evidence type="ECO:0000256" key="1">
    <source>
        <dbReference type="SAM" id="Coils"/>
    </source>
</evidence>
<dbReference type="Proteomes" id="UP000193588">
    <property type="component" value="Unassembled WGS sequence"/>
</dbReference>
<reference evidence="6 10" key="3">
    <citation type="submission" date="2019-07" db="EMBL/GenBank/DDBJ databases">
        <title>Genome sequence of Weissella cibaria GK1.</title>
        <authorList>
            <person name="Choi H.-J."/>
        </authorList>
    </citation>
    <scope>NUCLEOTIDE SEQUENCE [LARGE SCALE GENOMIC DNA]</scope>
    <source>
        <strain evidence="6 10">GK1</strain>
    </source>
</reference>
<dbReference type="PANTHER" id="PTHR40027">
    <property type="entry name" value="CELL DIVISION PROTEIN DIVIC"/>
    <property type="match status" value="1"/>
</dbReference>
<evidence type="ECO:0000256" key="2">
    <source>
        <dbReference type="SAM" id="Phobius"/>
    </source>
</evidence>
<dbReference type="AlphaFoldDB" id="A0A0D1LWA8"/>
<evidence type="ECO:0000313" key="10">
    <source>
        <dbReference type="Proteomes" id="UP000320012"/>
    </source>
</evidence>
<evidence type="ECO:0000313" key="9">
    <source>
        <dbReference type="Proteomes" id="UP000193588"/>
    </source>
</evidence>
<keyword evidence="2" id="KW-0472">Membrane</keyword>
<keyword evidence="7" id="KW-1185">Reference proteome</keyword>
<protein>
    <submittedName>
        <fullName evidence="4">DivIC protein</fullName>
    </submittedName>
    <submittedName>
        <fullName evidence="5 6">Septum formation initiator</fullName>
    </submittedName>
</protein>
<feature type="coiled-coil region" evidence="1">
    <location>
        <begin position="71"/>
        <end position="98"/>
    </location>
</feature>
<organism evidence="4 8">
    <name type="scientific">Weissella cibaria</name>
    <dbReference type="NCBI Taxonomy" id="137591"/>
    <lineage>
        <taxon>Bacteria</taxon>
        <taxon>Bacillati</taxon>
        <taxon>Bacillota</taxon>
        <taxon>Bacilli</taxon>
        <taxon>Lactobacillales</taxon>
        <taxon>Lactobacillaceae</taxon>
        <taxon>Weissella</taxon>
    </lineage>
</organism>
<dbReference type="Proteomes" id="UP000032287">
    <property type="component" value="Unassembled WGS sequence"/>
</dbReference>
<dbReference type="RefSeq" id="WP_052497167.1">
    <property type="nucleotide sequence ID" value="NZ_CP020928.1"/>
</dbReference>
<dbReference type="EMBL" id="JWHT01000039">
    <property type="protein sequence ID" value="KIU22829.1"/>
    <property type="molecule type" value="Genomic_DNA"/>
</dbReference>
<reference evidence="5 9" key="2">
    <citation type="submission" date="2017-04" db="EMBL/GenBank/DDBJ databases">
        <title>The genome sequence of Weissella cibaria isolated from wild Drosophila.</title>
        <authorList>
            <person name="Ricks N.J."/>
            <person name="Carroll C."/>
            <person name="Walters A."/>
            <person name="Newell P.D."/>
            <person name="Chaston J.M."/>
        </authorList>
    </citation>
    <scope>NUCLEOTIDE SEQUENCE [LARGE SCALE GENOMIC DNA]</scope>
    <source>
        <strain evidence="5 9">DmW_103</strain>
    </source>
</reference>